<reference evidence="1" key="1">
    <citation type="submission" date="2019-08" db="EMBL/GenBank/DDBJ databases">
        <authorList>
            <person name="Kucharzyk K."/>
            <person name="Murdoch R.W."/>
            <person name="Higgins S."/>
            <person name="Loffler F."/>
        </authorList>
    </citation>
    <scope>NUCLEOTIDE SEQUENCE</scope>
</reference>
<protein>
    <submittedName>
        <fullName evidence="1">Uncharacterized protein</fullName>
    </submittedName>
</protein>
<accession>A0A644ZU48</accession>
<evidence type="ECO:0000313" key="1">
    <source>
        <dbReference type="EMBL" id="MPM44382.1"/>
    </source>
</evidence>
<comment type="caution">
    <text evidence="1">The sequence shown here is derived from an EMBL/GenBank/DDBJ whole genome shotgun (WGS) entry which is preliminary data.</text>
</comment>
<dbReference type="EMBL" id="VSSQ01010453">
    <property type="protein sequence ID" value="MPM44382.1"/>
    <property type="molecule type" value="Genomic_DNA"/>
</dbReference>
<organism evidence="1">
    <name type="scientific">bioreactor metagenome</name>
    <dbReference type="NCBI Taxonomy" id="1076179"/>
    <lineage>
        <taxon>unclassified sequences</taxon>
        <taxon>metagenomes</taxon>
        <taxon>ecological metagenomes</taxon>
    </lineage>
</organism>
<dbReference type="AlphaFoldDB" id="A0A644ZU48"/>
<gene>
    <name evidence="1" type="ORF">SDC9_91060</name>
</gene>
<name>A0A644ZU48_9ZZZZ</name>
<proteinExistence type="predicted"/>
<sequence length="73" mass="7950">MQHITKIEHHHGVPIRTQLRAATVVQRALKVGHQHRCAVLGVPLHPCVVDDGRDVLGGGLAAARRAEQQQVVI</sequence>